<reference evidence="13 14" key="1">
    <citation type="submission" date="2020-03" db="EMBL/GenBank/DDBJ databases">
        <title>WGS of actinomycetes isolated from Thailand.</title>
        <authorList>
            <person name="Thawai C."/>
        </authorList>
    </citation>
    <scope>NUCLEOTIDE SEQUENCE [LARGE SCALE GENOMIC DNA]</scope>
    <source>
        <strain evidence="13 14">FMUSA5-5</strain>
    </source>
</reference>
<gene>
    <name evidence="13" type="ORF">HCN51_26990</name>
</gene>
<feature type="transmembrane region" description="Helical" evidence="10">
    <location>
        <begin position="35"/>
        <end position="54"/>
    </location>
</feature>
<evidence type="ECO:0000256" key="2">
    <source>
        <dbReference type="ARBA" id="ARBA00012438"/>
    </source>
</evidence>
<protein>
    <recommendedName>
        <fullName evidence="2">histidine kinase</fullName>
        <ecNumber evidence="2">2.7.13.3</ecNumber>
    </recommendedName>
</protein>
<feature type="compositionally biased region" description="Polar residues" evidence="9">
    <location>
        <begin position="383"/>
        <end position="395"/>
    </location>
</feature>
<feature type="domain" description="DUF7134" evidence="12">
    <location>
        <begin position="15"/>
        <end position="160"/>
    </location>
</feature>
<evidence type="ECO:0000313" key="14">
    <source>
        <dbReference type="Proteomes" id="UP000696294"/>
    </source>
</evidence>
<evidence type="ECO:0000256" key="10">
    <source>
        <dbReference type="SAM" id="Phobius"/>
    </source>
</evidence>
<evidence type="ECO:0000256" key="7">
    <source>
        <dbReference type="ARBA" id="ARBA00022840"/>
    </source>
</evidence>
<evidence type="ECO:0000259" key="12">
    <source>
        <dbReference type="Pfam" id="PF23539"/>
    </source>
</evidence>
<evidence type="ECO:0000256" key="1">
    <source>
        <dbReference type="ARBA" id="ARBA00000085"/>
    </source>
</evidence>
<dbReference type="PANTHER" id="PTHR24421">
    <property type="entry name" value="NITRATE/NITRITE SENSOR PROTEIN NARX-RELATED"/>
    <property type="match status" value="1"/>
</dbReference>
<dbReference type="Pfam" id="PF07730">
    <property type="entry name" value="HisKA_3"/>
    <property type="match status" value="1"/>
</dbReference>
<feature type="transmembrane region" description="Helical" evidence="10">
    <location>
        <begin position="135"/>
        <end position="153"/>
    </location>
</feature>
<dbReference type="Pfam" id="PF23539">
    <property type="entry name" value="DUF7134"/>
    <property type="match status" value="1"/>
</dbReference>
<keyword evidence="10" id="KW-1133">Transmembrane helix</keyword>
<keyword evidence="4" id="KW-0808">Transferase</keyword>
<dbReference type="GO" id="GO:0016301">
    <property type="term" value="F:kinase activity"/>
    <property type="evidence" value="ECO:0007669"/>
    <property type="project" value="UniProtKB-KW"/>
</dbReference>
<keyword evidence="8" id="KW-0902">Two-component regulatory system</keyword>
<evidence type="ECO:0000256" key="9">
    <source>
        <dbReference type="SAM" id="MobiDB-lite"/>
    </source>
</evidence>
<dbReference type="Gene3D" id="3.30.565.10">
    <property type="entry name" value="Histidine kinase-like ATPase, C-terminal domain"/>
    <property type="match status" value="2"/>
</dbReference>
<dbReference type="CDD" id="cd16917">
    <property type="entry name" value="HATPase_UhpB-NarQ-NarX-like"/>
    <property type="match status" value="1"/>
</dbReference>
<keyword evidence="14" id="KW-1185">Reference proteome</keyword>
<name>A0ABX1BCL6_9ACTN</name>
<dbReference type="SUPFAM" id="SSF55874">
    <property type="entry name" value="ATPase domain of HSP90 chaperone/DNA topoisomerase II/histidine kinase"/>
    <property type="match status" value="1"/>
</dbReference>
<feature type="transmembrane region" description="Helical" evidence="10">
    <location>
        <begin position="66"/>
        <end position="92"/>
    </location>
</feature>
<dbReference type="PANTHER" id="PTHR24421:SF10">
    <property type="entry name" value="NITRATE_NITRITE SENSOR PROTEIN NARQ"/>
    <property type="match status" value="1"/>
</dbReference>
<keyword evidence="6 13" id="KW-0418">Kinase</keyword>
<feature type="domain" description="Signal transduction histidine kinase subgroup 3 dimerisation and phosphoacceptor" evidence="11">
    <location>
        <begin position="182"/>
        <end position="247"/>
    </location>
</feature>
<dbReference type="InterPro" id="IPR011712">
    <property type="entry name" value="Sig_transdc_His_kin_sub3_dim/P"/>
</dbReference>
<dbReference type="InterPro" id="IPR050482">
    <property type="entry name" value="Sensor_HK_TwoCompSys"/>
</dbReference>
<organism evidence="13 14">
    <name type="scientific">Nonomuraea composti</name>
    <dbReference type="NCBI Taxonomy" id="2720023"/>
    <lineage>
        <taxon>Bacteria</taxon>
        <taxon>Bacillati</taxon>
        <taxon>Actinomycetota</taxon>
        <taxon>Actinomycetes</taxon>
        <taxon>Streptosporangiales</taxon>
        <taxon>Streptosporangiaceae</taxon>
        <taxon>Nonomuraea</taxon>
    </lineage>
</organism>
<feature type="compositionally biased region" description="Basic and acidic residues" evidence="9">
    <location>
        <begin position="423"/>
        <end position="438"/>
    </location>
</feature>
<evidence type="ECO:0000256" key="5">
    <source>
        <dbReference type="ARBA" id="ARBA00022741"/>
    </source>
</evidence>
<keyword evidence="10" id="KW-0812">Transmembrane</keyword>
<keyword evidence="3" id="KW-0597">Phosphoprotein</keyword>
<evidence type="ECO:0000256" key="6">
    <source>
        <dbReference type="ARBA" id="ARBA00022777"/>
    </source>
</evidence>
<sequence>MHLLAQRPPPWLLILVDTVVAALLALASTASPPELAADAGSVALCWLVVAPVAVRRVWPEPAYYSALLIGIAVLFVQVNRLLPAIVVALAIYPLATGRPVRRSAIALVTGLLVTGGAALLSALSAAQRADGWPDPVLIVGMVWLVVAASWSLGTTARTRREFAAREARQEARRQAEQAAADERLRIVRELHDVVAHSMSMITVKAGVAAKVLDKHPAEGRKALLAIEELGRGSLMEMRQLLGVLRAADGAPERAPLPGLADLPALVERAAEAGVRVDLSVSGTLPDSMAASVYRIVQEAITNVVRHAAPAHCQADVSVVGRTVRISVVDDGPGQRVLPDDADESGQRFLLGRPGESRQRVLSDCPGGSGQGVQTDRPGGSGQGVQTDRPSGSGQRFLTDRSGESGQRLLPSSPHGSGQRVLPHRSDGSGRRVPPDRSDGSGQRVLPGRSGGHGLVGMRERVMMYGGTFEAGPRPEGGFGVHASWEIS</sequence>
<dbReference type="RefSeq" id="WP_168012824.1">
    <property type="nucleotide sequence ID" value="NZ_JAATEP010000020.1"/>
</dbReference>
<feature type="transmembrane region" description="Helical" evidence="10">
    <location>
        <begin position="12"/>
        <end position="29"/>
    </location>
</feature>
<comment type="catalytic activity">
    <reaction evidence="1">
        <text>ATP + protein L-histidine = ADP + protein N-phospho-L-histidine.</text>
        <dbReference type="EC" id="2.7.13.3"/>
    </reaction>
</comment>
<dbReference type="EC" id="2.7.13.3" evidence="2"/>
<dbReference type="InterPro" id="IPR055558">
    <property type="entry name" value="DUF7134"/>
</dbReference>
<dbReference type="Gene3D" id="1.20.5.1930">
    <property type="match status" value="1"/>
</dbReference>
<accession>A0ABX1BCL6</accession>
<evidence type="ECO:0000313" key="13">
    <source>
        <dbReference type="EMBL" id="NJP93051.1"/>
    </source>
</evidence>
<proteinExistence type="predicted"/>
<evidence type="ECO:0000256" key="3">
    <source>
        <dbReference type="ARBA" id="ARBA00022553"/>
    </source>
</evidence>
<evidence type="ECO:0000256" key="4">
    <source>
        <dbReference type="ARBA" id="ARBA00022679"/>
    </source>
</evidence>
<evidence type="ECO:0000259" key="11">
    <source>
        <dbReference type="Pfam" id="PF07730"/>
    </source>
</evidence>
<dbReference type="Proteomes" id="UP000696294">
    <property type="component" value="Unassembled WGS sequence"/>
</dbReference>
<dbReference type="EMBL" id="JAATEP010000020">
    <property type="protein sequence ID" value="NJP93051.1"/>
    <property type="molecule type" value="Genomic_DNA"/>
</dbReference>
<dbReference type="InterPro" id="IPR036890">
    <property type="entry name" value="HATPase_C_sf"/>
</dbReference>
<feature type="region of interest" description="Disordered" evidence="9">
    <location>
        <begin position="329"/>
        <end position="454"/>
    </location>
</feature>
<keyword evidence="5" id="KW-0547">Nucleotide-binding</keyword>
<feature type="transmembrane region" description="Helical" evidence="10">
    <location>
        <begin position="104"/>
        <end position="123"/>
    </location>
</feature>
<keyword evidence="7" id="KW-0067">ATP-binding</keyword>
<evidence type="ECO:0000256" key="8">
    <source>
        <dbReference type="ARBA" id="ARBA00023012"/>
    </source>
</evidence>
<comment type="caution">
    <text evidence="13">The sequence shown here is derived from an EMBL/GenBank/DDBJ whole genome shotgun (WGS) entry which is preliminary data.</text>
</comment>
<keyword evidence="10" id="KW-0472">Membrane</keyword>